<evidence type="ECO:0000256" key="5">
    <source>
        <dbReference type="ARBA" id="ARBA00023136"/>
    </source>
</evidence>
<accession>A0A7L3AIY1</accession>
<keyword evidence="5 6" id="KW-0472">Membrane</keyword>
<name>A0A7L3AIY1_9AVES</name>
<feature type="domain" description="FAD-binding FR-type" evidence="7">
    <location>
        <begin position="155"/>
        <end position="286"/>
    </location>
</feature>
<dbReference type="InterPro" id="IPR017927">
    <property type="entry name" value="FAD-bd_FR_type"/>
</dbReference>
<evidence type="ECO:0000313" key="8">
    <source>
        <dbReference type="EMBL" id="NXT17600.1"/>
    </source>
</evidence>
<comment type="caution">
    <text evidence="8">The sequence shown here is derived from an EMBL/GenBank/DDBJ whole genome shotgun (WGS) entry which is preliminary data.</text>
</comment>
<dbReference type="PANTHER" id="PTHR11972:SF58">
    <property type="entry name" value="NADPH OXIDASE 5"/>
    <property type="match status" value="1"/>
</dbReference>
<protein>
    <submittedName>
        <fullName evidence="8">NOX5 oxidase</fullName>
    </submittedName>
</protein>
<feature type="non-terminal residue" evidence="8">
    <location>
        <position position="1"/>
    </location>
</feature>
<dbReference type="InterPro" id="IPR050369">
    <property type="entry name" value="RBOH/FRE"/>
</dbReference>
<dbReference type="CDD" id="cd06186">
    <property type="entry name" value="NOX_Duox_like_FAD_NADP"/>
    <property type="match status" value="1"/>
</dbReference>
<comment type="subcellular location">
    <subcellularLocation>
        <location evidence="1">Membrane</location>
        <topology evidence="1">Multi-pass membrane protein</topology>
    </subcellularLocation>
</comment>
<dbReference type="InterPro" id="IPR013112">
    <property type="entry name" value="FAD-bd_8"/>
</dbReference>
<dbReference type="InterPro" id="IPR017938">
    <property type="entry name" value="Riboflavin_synthase-like_b-brl"/>
</dbReference>
<dbReference type="Gene3D" id="2.40.30.10">
    <property type="entry name" value="Translation factors"/>
    <property type="match status" value="1"/>
</dbReference>
<dbReference type="AlphaFoldDB" id="A0A7L3AIY1"/>
<evidence type="ECO:0000256" key="1">
    <source>
        <dbReference type="ARBA" id="ARBA00004141"/>
    </source>
</evidence>
<feature type="transmembrane region" description="Helical" evidence="6">
    <location>
        <begin position="111"/>
        <end position="128"/>
    </location>
</feature>
<dbReference type="Pfam" id="PF08022">
    <property type="entry name" value="FAD_binding_8"/>
    <property type="match status" value="1"/>
</dbReference>
<keyword evidence="4" id="KW-0560">Oxidoreductase</keyword>
<feature type="transmembrane region" description="Helical" evidence="6">
    <location>
        <begin position="31"/>
        <end position="52"/>
    </location>
</feature>
<evidence type="ECO:0000256" key="3">
    <source>
        <dbReference type="ARBA" id="ARBA00022989"/>
    </source>
</evidence>
<evidence type="ECO:0000256" key="2">
    <source>
        <dbReference type="ARBA" id="ARBA00022692"/>
    </source>
</evidence>
<dbReference type="InterPro" id="IPR013130">
    <property type="entry name" value="Fe3_Rdtase_TM_dom"/>
</dbReference>
<dbReference type="SFLD" id="SFLDG01168">
    <property type="entry name" value="Ferric_reductase_subgroup_(FRE"/>
    <property type="match status" value="1"/>
</dbReference>
<evidence type="ECO:0000313" key="9">
    <source>
        <dbReference type="Proteomes" id="UP000536260"/>
    </source>
</evidence>
<keyword evidence="9" id="KW-1185">Reference proteome</keyword>
<keyword evidence="2 6" id="KW-0812">Transmembrane</keyword>
<dbReference type="FunFam" id="2.40.30.10:FF:000056">
    <property type="entry name" value="NADPH oxidase 5"/>
    <property type="match status" value="1"/>
</dbReference>
<sequence>VPMLRRCVTRLRATPVAKVLPLDQHVLFHQLLGYVVLALAAAHTGAHVANFSRLAQRDGRRALADYLLVAQPGAGGLGGTAAQTGLVLQVLLATMLAFSSSCVRRSGHFEVFYWTHLSYIAVWTLLLLHGPQFWKWFVVPGSLFALEKAVGLAGRRAGGLRILEVNLLPSKVTHLVIQRPQFFHYEPGDYVYLNIPAIAACEWHPFTLSSAPEQQETLWVHIRALGQWTNKLYEFFQQPPAPSPELGRLGRSWGEKRWWHWAQVALPLSPFSQCYIDGPFGTPTRRIFTSQHAVLIGAGIGITPFASILQSIMYRYRQQKQSCPSCRPEDERDEEMTLRKVDFIWITRDQKHFEWFVSLLTRLEREQAELEPGGRFLEMHLYMTSALSKSDMKAIGLQVALDLLATKEQRDSITGLRTRTQPGRPDWDKVFGKLAEEKKGKVQVFFCGSPALAKVVRAQCEHFGFRFFKENF</sequence>
<dbReference type="GO" id="GO:0006952">
    <property type="term" value="P:defense response"/>
    <property type="evidence" value="ECO:0007669"/>
    <property type="project" value="TreeGrafter"/>
</dbReference>
<dbReference type="InterPro" id="IPR013121">
    <property type="entry name" value="Fe_red_NAD-bd_6"/>
</dbReference>
<dbReference type="Pfam" id="PF08030">
    <property type="entry name" value="NAD_binding_6"/>
    <property type="match status" value="1"/>
</dbReference>
<dbReference type="InterPro" id="IPR039261">
    <property type="entry name" value="FNR_nucleotide-bd"/>
</dbReference>
<dbReference type="Gene3D" id="3.40.50.80">
    <property type="entry name" value="Nucleotide-binding domain of ferredoxin-NADP reductase (FNR) module"/>
    <property type="match status" value="1"/>
</dbReference>
<evidence type="ECO:0000256" key="6">
    <source>
        <dbReference type="SAM" id="Phobius"/>
    </source>
</evidence>
<proteinExistence type="predicted"/>
<organism evidence="8 9">
    <name type="scientific">Syrrhaptes paradoxus</name>
    <name type="common">Pallas's sandgrouse</name>
    <dbReference type="NCBI Taxonomy" id="302527"/>
    <lineage>
        <taxon>Eukaryota</taxon>
        <taxon>Metazoa</taxon>
        <taxon>Chordata</taxon>
        <taxon>Craniata</taxon>
        <taxon>Vertebrata</taxon>
        <taxon>Euteleostomi</taxon>
        <taxon>Archelosauria</taxon>
        <taxon>Archosauria</taxon>
        <taxon>Dinosauria</taxon>
        <taxon>Saurischia</taxon>
        <taxon>Theropoda</taxon>
        <taxon>Coelurosauria</taxon>
        <taxon>Aves</taxon>
        <taxon>Neognathae</taxon>
        <taxon>Neoaves</taxon>
        <taxon>Columbimorphae</taxon>
        <taxon>Pterocliformes</taxon>
        <taxon>Pteroclidae</taxon>
        <taxon>Syrrhaptes</taxon>
    </lineage>
</organism>
<dbReference type="Proteomes" id="UP000536260">
    <property type="component" value="Unassembled WGS sequence"/>
</dbReference>
<evidence type="ECO:0000256" key="4">
    <source>
        <dbReference type="ARBA" id="ARBA00023002"/>
    </source>
</evidence>
<dbReference type="SUPFAM" id="SSF63380">
    <property type="entry name" value="Riboflavin synthase domain-like"/>
    <property type="match status" value="1"/>
</dbReference>
<dbReference type="GO" id="GO:0043020">
    <property type="term" value="C:NADPH oxidase complex"/>
    <property type="evidence" value="ECO:0007669"/>
    <property type="project" value="TreeGrafter"/>
</dbReference>
<dbReference type="FunFam" id="3.40.50.80:FF:000012">
    <property type="entry name" value="NADPH oxidase, isoform B"/>
    <property type="match status" value="1"/>
</dbReference>
<gene>
    <name evidence="8" type="primary">Nox5</name>
    <name evidence="8" type="ORF">SYRPAR_R10797</name>
</gene>
<dbReference type="SFLD" id="SFLDS00052">
    <property type="entry name" value="Ferric_Reductase_Domain"/>
    <property type="match status" value="1"/>
</dbReference>
<dbReference type="GO" id="GO:0016175">
    <property type="term" value="F:superoxide-generating NAD(P)H oxidase activity"/>
    <property type="evidence" value="ECO:0007669"/>
    <property type="project" value="TreeGrafter"/>
</dbReference>
<dbReference type="SFLD" id="SFLDG01169">
    <property type="entry name" value="NADPH_oxidase_subgroup_(NOX)"/>
    <property type="match status" value="1"/>
</dbReference>
<dbReference type="PROSITE" id="PS51384">
    <property type="entry name" value="FAD_FR"/>
    <property type="match status" value="1"/>
</dbReference>
<dbReference type="EMBL" id="VZTO01000985">
    <property type="protein sequence ID" value="NXT17600.1"/>
    <property type="molecule type" value="Genomic_DNA"/>
</dbReference>
<dbReference type="PANTHER" id="PTHR11972">
    <property type="entry name" value="NADPH OXIDASE"/>
    <property type="match status" value="1"/>
</dbReference>
<reference evidence="8 9" key="1">
    <citation type="submission" date="2019-09" db="EMBL/GenBank/DDBJ databases">
        <title>Bird 10,000 Genomes (B10K) Project - Family phase.</title>
        <authorList>
            <person name="Zhang G."/>
        </authorList>
    </citation>
    <scope>NUCLEOTIDE SEQUENCE [LARGE SCALE GENOMIC DNA]</scope>
    <source>
        <strain evidence="8">B10K-DU-003-42</strain>
        <tissue evidence="8">Mixed tissue sample</tissue>
    </source>
</reference>
<feature type="transmembrane region" description="Helical" evidence="6">
    <location>
        <begin position="73"/>
        <end position="99"/>
    </location>
</feature>
<dbReference type="GO" id="GO:0042554">
    <property type="term" value="P:superoxide anion generation"/>
    <property type="evidence" value="ECO:0007669"/>
    <property type="project" value="TreeGrafter"/>
</dbReference>
<evidence type="ECO:0000259" key="7">
    <source>
        <dbReference type="PROSITE" id="PS51384"/>
    </source>
</evidence>
<dbReference type="SUPFAM" id="SSF52343">
    <property type="entry name" value="Ferredoxin reductase-like, C-terminal NADP-linked domain"/>
    <property type="match status" value="1"/>
</dbReference>
<feature type="transmembrane region" description="Helical" evidence="6">
    <location>
        <begin position="293"/>
        <end position="316"/>
    </location>
</feature>
<feature type="non-terminal residue" evidence="8">
    <location>
        <position position="472"/>
    </location>
</feature>
<dbReference type="Pfam" id="PF01794">
    <property type="entry name" value="Ferric_reduct"/>
    <property type="match status" value="1"/>
</dbReference>
<keyword evidence="3 6" id="KW-1133">Transmembrane helix</keyword>